<feature type="non-terminal residue" evidence="2">
    <location>
        <position position="124"/>
    </location>
</feature>
<accession>A0A383BUJ4</accession>
<dbReference type="GO" id="GO:0016020">
    <property type="term" value="C:membrane"/>
    <property type="evidence" value="ECO:0007669"/>
    <property type="project" value="InterPro"/>
</dbReference>
<feature type="transmembrane region" description="Helical" evidence="1">
    <location>
        <begin position="62"/>
        <end position="82"/>
    </location>
</feature>
<feature type="transmembrane region" description="Helical" evidence="1">
    <location>
        <begin position="102"/>
        <end position="123"/>
    </location>
</feature>
<organism evidence="2">
    <name type="scientific">marine metagenome</name>
    <dbReference type="NCBI Taxonomy" id="408172"/>
    <lineage>
        <taxon>unclassified sequences</taxon>
        <taxon>metagenomes</taxon>
        <taxon>ecological metagenomes</taxon>
    </lineage>
</organism>
<dbReference type="AlphaFoldDB" id="A0A383BUJ4"/>
<protein>
    <recommendedName>
        <fullName evidence="3">YggT family protein</fullName>
    </recommendedName>
</protein>
<evidence type="ECO:0008006" key="3">
    <source>
        <dbReference type="Google" id="ProtNLM"/>
    </source>
</evidence>
<evidence type="ECO:0000313" key="2">
    <source>
        <dbReference type="EMBL" id="SVE23473.1"/>
    </source>
</evidence>
<evidence type="ECO:0000256" key="1">
    <source>
        <dbReference type="SAM" id="Phobius"/>
    </source>
</evidence>
<gene>
    <name evidence="2" type="ORF">METZ01_LOCUS476327</name>
</gene>
<reference evidence="2" key="1">
    <citation type="submission" date="2018-05" db="EMBL/GenBank/DDBJ databases">
        <authorList>
            <person name="Lanie J.A."/>
            <person name="Ng W.-L."/>
            <person name="Kazmierczak K.M."/>
            <person name="Andrzejewski T.M."/>
            <person name="Davidsen T.M."/>
            <person name="Wayne K.J."/>
            <person name="Tettelin H."/>
            <person name="Glass J.I."/>
            <person name="Rusch D."/>
            <person name="Podicherti R."/>
            <person name="Tsui H.-C.T."/>
            <person name="Winkler M.E."/>
        </authorList>
    </citation>
    <scope>NUCLEOTIDE SEQUENCE</scope>
</reference>
<proteinExistence type="predicted"/>
<dbReference type="EMBL" id="UINC01203290">
    <property type="protein sequence ID" value="SVE23473.1"/>
    <property type="molecule type" value="Genomic_DNA"/>
</dbReference>
<keyword evidence="1" id="KW-0472">Membrane</keyword>
<name>A0A383BUJ4_9ZZZZ</name>
<sequence length="124" mass="13916">MITAIDFVIRTLTELYLLLLLMRFWLPVFHGDFRNPVAQGVLRLTSPLVIPLRRIIPPFGRIDTSTVIAAFIIQCLLITLLLKLRGGAASTLMIAIQSVLELATLSLNMVFFVILIRVILSWVA</sequence>
<feature type="transmembrane region" description="Helical" evidence="1">
    <location>
        <begin position="7"/>
        <end position="26"/>
    </location>
</feature>
<keyword evidence="1" id="KW-0812">Transmembrane</keyword>
<dbReference type="Pfam" id="PF02325">
    <property type="entry name" value="CCB3_YggT"/>
    <property type="match status" value="1"/>
</dbReference>
<keyword evidence="1" id="KW-1133">Transmembrane helix</keyword>
<dbReference type="InterPro" id="IPR003425">
    <property type="entry name" value="CCB3/YggT"/>
</dbReference>